<gene>
    <name evidence="2" type="ORF">ORQ98_26515</name>
</gene>
<keyword evidence="3" id="KW-1185">Reference proteome</keyword>
<sequence length="403" mass="46349">MSVANRQQRPKTIQKQGEQKLTRAQLHLEKQRNAYRVLEALRKLAEYNAFAKATFATLKSEGMRWLPYLAKTLKLSESDIKKLLMALEQFGYIRCLAGFVGNIKLLEKSEKAKGRVNLGGGYCGHENDSPIFEMARPINLGKRSPSLIINAVKRSTAYYSRPDLFPSLKYCKPHKKKKTKKGVSRRQYSQRRFACVVVMAALLKRMDIKTLQIVVSDKDGTFYHCKIAVLVNDTGLHPRRVERAMGDLRDAGLIDVLGRPTEKDEKGQFKAMPAIRAFNESFFGVLGLAVALREERKKRQKKEIKQNKKQLKKAAEAEEKPNVSAKHRMKLIFDANQKRQANTQQQLFDNSQRQQQKQNEHEQLAHKKQYLSKLSELYEAYKGEKDYQELKRLAKKLTGYTGD</sequence>
<feature type="compositionally biased region" description="Polar residues" evidence="1">
    <location>
        <begin position="340"/>
        <end position="351"/>
    </location>
</feature>
<evidence type="ECO:0000313" key="3">
    <source>
        <dbReference type="Proteomes" id="UP001528823"/>
    </source>
</evidence>
<dbReference type="Proteomes" id="UP001528823">
    <property type="component" value="Unassembled WGS sequence"/>
</dbReference>
<feature type="region of interest" description="Disordered" evidence="1">
    <location>
        <begin position="340"/>
        <end position="366"/>
    </location>
</feature>
<accession>A0ABT5UGJ9</accession>
<comment type="caution">
    <text evidence="2">The sequence shown here is derived from an EMBL/GenBank/DDBJ whole genome shotgun (WGS) entry which is preliminary data.</text>
</comment>
<feature type="compositionally biased region" description="Basic residues" evidence="1">
    <location>
        <begin position="298"/>
        <end position="312"/>
    </location>
</feature>
<evidence type="ECO:0000256" key="1">
    <source>
        <dbReference type="SAM" id="MobiDB-lite"/>
    </source>
</evidence>
<protein>
    <submittedName>
        <fullName evidence="2">Uncharacterized protein</fullName>
    </submittedName>
</protein>
<dbReference type="RefSeq" id="WP_274691823.1">
    <property type="nucleotide sequence ID" value="NZ_JAPMOU010000068.1"/>
</dbReference>
<reference evidence="2 3" key="1">
    <citation type="submission" date="2022-11" db="EMBL/GenBank/DDBJ databases">
        <title>Spartinivicinus poritis sp. nov., isolated from scleractinian coral Porites lutea.</title>
        <authorList>
            <person name="Zhang G."/>
            <person name="Cai L."/>
            <person name="Wei Q."/>
        </authorList>
    </citation>
    <scope>NUCLEOTIDE SEQUENCE [LARGE SCALE GENOMIC DNA]</scope>
    <source>
        <strain evidence="2 3">A2-2</strain>
    </source>
</reference>
<name>A0ABT5UGJ9_9GAMM</name>
<proteinExistence type="predicted"/>
<evidence type="ECO:0000313" key="2">
    <source>
        <dbReference type="EMBL" id="MDE1465519.1"/>
    </source>
</evidence>
<dbReference type="EMBL" id="JAPMOU010000068">
    <property type="protein sequence ID" value="MDE1465519.1"/>
    <property type="molecule type" value="Genomic_DNA"/>
</dbReference>
<feature type="region of interest" description="Disordered" evidence="1">
    <location>
        <begin position="297"/>
        <end position="326"/>
    </location>
</feature>
<organism evidence="2 3">
    <name type="scientific">Spartinivicinus poritis</name>
    <dbReference type="NCBI Taxonomy" id="2994640"/>
    <lineage>
        <taxon>Bacteria</taxon>
        <taxon>Pseudomonadati</taxon>
        <taxon>Pseudomonadota</taxon>
        <taxon>Gammaproteobacteria</taxon>
        <taxon>Oceanospirillales</taxon>
        <taxon>Zooshikellaceae</taxon>
        <taxon>Spartinivicinus</taxon>
    </lineage>
</organism>